<protein>
    <submittedName>
        <fullName evidence="1">Uncharacterized protein</fullName>
    </submittedName>
</protein>
<accession>A0ACC2UKD0</accession>
<sequence length="212" mass="23891">MNSFAFFASILAQAIPALSTTSSMLDIPSMFNMPEIPISATINDNKPYLLSNQQFKCDGNSRLTITLSNETDRQAYLYPVVQENQDIEFFKLIDGNYVKDNSNYKLPEVKNPGSSDLSVLAKYQIKKVLYTSRNQNFKNSVYVIPPKVSHGLVQGKPHKLILDIQNVFECRDKNDNIQQESINFLIAVSSNARSVDWVFSTLVLTISSILLL</sequence>
<dbReference type="EMBL" id="QTSX02000307">
    <property type="protein sequence ID" value="KAJ9087222.1"/>
    <property type="molecule type" value="Genomic_DNA"/>
</dbReference>
<evidence type="ECO:0000313" key="2">
    <source>
        <dbReference type="Proteomes" id="UP001165960"/>
    </source>
</evidence>
<reference evidence="1" key="1">
    <citation type="submission" date="2022-04" db="EMBL/GenBank/DDBJ databases">
        <title>Genome of the entomopathogenic fungus Entomophthora muscae.</title>
        <authorList>
            <person name="Elya C."/>
            <person name="Lovett B.R."/>
            <person name="Lee E."/>
            <person name="Macias A.M."/>
            <person name="Hajek A.E."/>
            <person name="De Bivort B.L."/>
            <person name="Kasson M.T."/>
            <person name="De Fine Licht H.H."/>
            <person name="Stajich J.E."/>
        </authorList>
    </citation>
    <scope>NUCLEOTIDE SEQUENCE</scope>
    <source>
        <strain evidence="1">Berkeley</strain>
    </source>
</reference>
<keyword evidence="2" id="KW-1185">Reference proteome</keyword>
<name>A0ACC2UKD0_9FUNG</name>
<comment type="caution">
    <text evidence="1">The sequence shown here is derived from an EMBL/GenBank/DDBJ whole genome shotgun (WGS) entry which is preliminary data.</text>
</comment>
<evidence type="ECO:0000313" key="1">
    <source>
        <dbReference type="EMBL" id="KAJ9087222.1"/>
    </source>
</evidence>
<organism evidence="1 2">
    <name type="scientific">Entomophthora muscae</name>
    <dbReference type="NCBI Taxonomy" id="34485"/>
    <lineage>
        <taxon>Eukaryota</taxon>
        <taxon>Fungi</taxon>
        <taxon>Fungi incertae sedis</taxon>
        <taxon>Zoopagomycota</taxon>
        <taxon>Entomophthoromycotina</taxon>
        <taxon>Entomophthoromycetes</taxon>
        <taxon>Entomophthorales</taxon>
        <taxon>Entomophthoraceae</taxon>
        <taxon>Entomophthora</taxon>
    </lineage>
</organism>
<proteinExistence type="predicted"/>
<dbReference type="Proteomes" id="UP001165960">
    <property type="component" value="Unassembled WGS sequence"/>
</dbReference>
<gene>
    <name evidence="1" type="ORF">DSO57_1035241</name>
</gene>